<keyword evidence="1" id="KW-0732">Signal</keyword>
<dbReference type="EMBL" id="JANCYU010000067">
    <property type="protein sequence ID" value="KAK4528611.1"/>
    <property type="molecule type" value="Genomic_DNA"/>
</dbReference>
<reference evidence="2 3" key="1">
    <citation type="submission" date="2022-07" db="EMBL/GenBank/DDBJ databases">
        <title>Genome-wide signatures of adaptation to extreme environments.</title>
        <authorList>
            <person name="Cho C.H."/>
            <person name="Yoon H.S."/>
        </authorList>
    </citation>
    <scope>NUCLEOTIDE SEQUENCE [LARGE SCALE GENOMIC DNA]</scope>
    <source>
        <strain evidence="2 3">108.79 E11</strain>
    </source>
</reference>
<evidence type="ECO:0000256" key="1">
    <source>
        <dbReference type="SAM" id="SignalP"/>
    </source>
</evidence>
<feature type="signal peptide" evidence="1">
    <location>
        <begin position="1"/>
        <end position="25"/>
    </location>
</feature>
<accession>A0AAV9IMH2</accession>
<keyword evidence="3" id="KW-1185">Reference proteome</keyword>
<proteinExistence type="predicted"/>
<dbReference type="Proteomes" id="UP001300502">
    <property type="component" value="Unassembled WGS sequence"/>
</dbReference>
<evidence type="ECO:0000313" key="2">
    <source>
        <dbReference type="EMBL" id="KAK4528611.1"/>
    </source>
</evidence>
<evidence type="ECO:0000313" key="3">
    <source>
        <dbReference type="Proteomes" id="UP001300502"/>
    </source>
</evidence>
<dbReference type="AlphaFoldDB" id="A0AAV9IMH2"/>
<comment type="caution">
    <text evidence="2">The sequence shown here is derived from an EMBL/GenBank/DDBJ whole genome shotgun (WGS) entry which is preliminary data.</text>
</comment>
<dbReference type="PROSITE" id="PS51257">
    <property type="entry name" value="PROKAR_LIPOPROTEIN"/>
    <property type="match status" value="1"/>
</dbReference>
<organism evidence="2 3">
    <name type="scientific">Galdieria yellowstonensis</name>
    <dbReference type="NCBI Taxonomy" id="3028027"/>
    <lineage>
        <taxon>Eukaryota</taxon>
        <taxon>Rhodophyta</taxon>
        <taxon>Bangiophyceae</taxon>
        <taxon>Galdieriales</taxon>
        <taxon>Galdieriaceae</taxon>
        <taxon>Galdieria</taxon>
    </lineage>
</organism>
<gene>
    <name evidence="2" type="ORF">GAYE_SCF62G6556</name>
</gene>
<sequence>MKQSYSNVTLLAIIACVAYITLAAAWYPSPTTVTNTESGSSSQGIVYGSSGPAVFENQAGSSQGNAAGNFQFSSGEDTLETNNGILSGNGASEGSTGVLSIPLFSPALPQFNTQLPEPQFTY</sequence>
<protein>
    <submittedName>
        <fullName evidence="2">Uncharacterized protein</fullName>
    </submittedName>
</protein>
<name>A0AAV9IMH2_9RHOD</name>
<feature type="chain" id="PRO_5043519035" evidence="1">
    <location>
        <begin position="26"/>
        <end position="122"/>
    </location>
</feature>